<organism evidence="1">
    <name type="scientific">Brassica oleracea</name>
    <name type="common">Wild cabbage</name>
    <dbReference type="NCBI Taxonomy" id="3712"/>
    <lineage>
        <taxon>Eukaryota</taxon>
        <taxon>Viridiplantae</taxon>
        <taxon>Streptophyta</taxon>
        <taxon>Embryophyta</taxon>
        <taxon>Tracheophyta</taxon>
        <taxon>Spermatophyta</taxon>
        <taxon>Magnoliopsida</taxon>
        <taxon>eudicotyledons</taxon>
        <taxon>Gunneridae</taxon>
        <taxon>Pentapetalae</taxon>
        <taxon>rosids</taxon>
        <taxon>malvids</taxon>
        <taxon>Brassicales</taxon>
        <taxon>Brassicaceae</taxon>
        <taxon>Brassiceae</taxon>
        <taxon>Brassica</taxon>
    </lineage>
</organism>
<gene>
    <name evidence="1" type="ORF">BOLC2T10391H</name>
</gene>
<accession>A0A3P6D196</accession>
<name>A0A3P6D196_BRAOL</name>
<dbReference type="EMBL" id="LR031874">
    <property type="protein sequence ID" value="VDD24857.1"/>
    <property type="molecule type" value="Genomic_DNA"/>
</dbReference>
<protein>
    <submittedName>
        <fullName evidence="1">Uncharacterized protein</fullName>
    </submittedName>
</protein>
<sequence length="51" mass="6241">MGRRKDLRVAYCRLVCYRRRYHYFPSQIALAFQQKVSSFLLFLLISGKRKR</sequence>
<proteinExistence type="predicted"/>
<reference evidence="1" key="1">
    <citation type="submission" date="2018-11" db="EMBL/GenBank/DDBJ databases">
        <authorList>
            <consortium name="Genoscope - CEA"/>
            <person name="William W."/>
        </authorList>
    </citation>
    <scope>NUCLEOTIDE SEQUENCE</scope>
</reference>
<evidence type="ECO:0000313" key="1">
    <source>
        <dbReference type="EMBL" id="VDD24857.1"/>
    </source>
</evidence>
<dbReference type="AlphaFoldDB" id="A0A3P6D196"/>